<comment type="caution">
    <text evidence="2">The sequence shown here is derived from an EMBL/GenBank/DDBJ whole genome shotgun (WGS) entry which is preliminary data.</text>
</comment>
<dbReference type="Gene3D" id="3.40.630.30">
    <property type="match status" value="1"/>
</dbReference>
<name>A0A1V1PC77_9BACT</name>
<reference evidence="3" key="1">
    <citation type="submission" date="2012-11" db="EMBL/GenBank/DDBJ databases">
        <authorList>
            <person name="Lucero-Rivera Y.E."/>
            <person name="Tovar-Ramirez D."/>
        </authorList>
    </citation>
    <scope>NUCLEOTIDE SEQUENCE [LARGE SCALE GENOMIC DNA]</scope>
    <source>
        <strain evidence="3">Araruama</strain>
    </source>
</reference>
<organism evidence="2 3">
    <name type="scientific">Candidatus Magnetoglobus multicellularis str. Araruama</name>
    <dbReference type="NCBI Taxonomy" id="890399"/>
    <lineage>
        <taxon>Bacteria</taxon>
        <taxon>Pseudomonadati</taxon>
        <taxon>Thermodesulfobacteriota</taxon>
        <taxon>Desulfobacteria</taxon>
        <taxon>Desulfobacterales</taxon>
        <taxon>Desulfobacteraceae</taxon>
        <taxon>Candidatus Magnetoglobus</taxon>
    </lineage>
</organism>
<gene>
    <name evidence="2" type="ORF">OMM_07461</name>
</gene>
<dbReference type="GO" id="GO:0016747">
    <property type="term" value="F:acyltransferase activity, transferring groups other than amino-acyl groups"/>
    <property type="evidence" value="ECO:0007669"/>
    <property type="project" value="InterPro"/>
</dbReference>
<dbReference type="EMBL" id="ATBP01000139">
    <property type="protein sequence ID" value="ETR72519.1"/>
    <property type="molecule type" value="Genomic_DNA"/>
</dbReference>
<proteinExistence type="predicted"/>
<feature type="domain" description="N-acetyltransferase" evidence="1">
    <location>
        <begin position="1"/>
        <end position="101"/>
    </location>
</feature>
<dbReference type="CDD" id="cd04301">
    <property type="entry name" value="NAT_SF"/>
    <property type="match status" value="1"/>
</dbReference>
<dbReference type="InterPro" id="IPR000182">
    <property type="entry name" value="GNAT_dom"/>
</dbReference>
<dbReference type="SUPFAM" id="SSF55729">
    <property type="entry name" value="Acyl-CoA N-acyltransferases (Nat)"/>
    <property type="match status" value="1"/>
</dbReference>
<evidence type="ECO:0000313" key="2">
    <source>
        <dbReference type="EMBL" id="ETR72519.1"/>
    </source>
</evidence>
<accession>A0A1V1PC77</accession>
<evidence type="ECO:0000313" key="3">
    <source>
        <dbReference type="Proteomes" id="UP000189670"/>
    </source>
</evidence>
<dbReference type="Proteomes" id="UP000189670">
    <property type="component" value="Unassembled WGS sequence"/>
</dbReference>
<protein>
    <recommendedName>
        <fullName evidence="1">N-acetyltransferase domain-containing protein</fullName>
    </recommendedName>
</protein>
<evidence type="ECO:0000259" key="1">
    <source>
        <dbReference type="PROSITE" id="PS51186"/>
    </source>
</evidence>
<dbReference type="InterPro" id="IPR016181">
    <property type="entry name" value="Acyl_CoA_acyltransferase"/>
</dbReference>
<dbReference type="Pfam" id="PF00583">
    <property type="entry name" value="Acetyltransf_1"/>
    <property type="match status" value="1"/>
</dbReference>
<sequence length="102" mass="11601">MAKIDDIIVGCAEQIPIDHNTVELGSLAVSIRFRKQQIGQFIIQAFQQEMTIRGVSTIISLTQNPLLQKIFVNMGFLPKSPAQYAKRQKQSPKSRMFIKRII</sequence>
<dbReference type="PROSITE" id="PS51186">
    <property type="entry name" value="GNAT"/>
    <property type="match status" value="1"/>
</dbReference>
<dbReference type="AlphaFoldDB" id="A0A1V1PC77"/>